<comment type="caution">
    <text evidence="1">The sequence shown here is derived from an EMBL/GenBank/DDBJ whole genome shotgun (WGS) entry which is preliminary data.</text>
</comment>
<protein>
    <submittedName>
        <fullName evidence="1">Uncharacterized protein</fullName>
    </submittedName>
</protein>
<reference evidence="1" key="1">
    <citation type="submission" date="2020-08" db="EMBL/GenBank/DDBJ databases">
        <authorList>
            <person name="Cejkova D."/>
            <person name="Kubasova T."/>
            <person name="Jahodarova E."/>
            <person name="Rychlik I."/>
        </authorList>
    </citation>
    <scope>NUCLEOTIDE SEQUENCE</scope>
    <source>
        <strain evidence="1">An420c</strain>
    </source>
</reference>
<dbReference type="AlphaFoldDB" id="A0A939BBY0"/>
<organism evidence="1 2">
    <name type="scientific">Mordavella massiliensis</name>
    <dbReference type="NCBI Taxonomy" id="1871024"/>
    <lineage>
        <taxon>Bacteria</taxon>
        <taxon>Bacillati</taxon>
        <taxon>Bacillota</taxon>
        <taxon>Clostridia</taxon>
        <taxon>Eubacteriales</taxon>
        <taxon>Clostridiaceae</taxon>
        <taxon>Mordavella</taxon>
    </lineage>
</organism>
<evidence type="ECO:0000313" key="2">
    <source>
        <dbReference type="Proteomes" id="UP000713880"/>
    </source>
</evidence>
<name>A0A939BBY0_9CLOT</name>
<dbReference type="Proteomes" id="UP000713880">
    <property type="component" value="Unassembled WGS sequence"/>
</dbReference>
<keyword evidence="2" id="KW-1185">Reference proteome</keyword>
<reference evidence="1" key="2">
    <citation type="journal article" date="2021" name="Sci. Rep.">
        <title>The distribution of antibiotic resistance genes in chicken gut microbiota commensals.</title>
        <authorList>
            <person name="Juricova H."/>
            <person name="Matiasovicova J."/>
            <person name="Kubasova T."/>
            <person name="Cejkova D."/>
            <person name="Rychlik I."/>
        </authorList>
    </citation>
    <scope>NUCLEOTIDE SEQUENCE</scope>
    <source>
        <strain evidence="1">An420c</strain>
    </source>
</reference>
<gene>
    <name evidence="1" type="ORF">H6A13_07660</name>
</gene>
<accession>A0A939BBY0</accession>
<proteinExistence type="predicted"/>
<dbReference type="EMBL" id="JACJLV010000021">
    <property type="protein sequence ID" value="MBM6826974.1"/>
    <property type="molecule type" value="Genomic_DNA"/>
</dbReference>
<sequence>MNYNVLEKEVLIDPEKALISLENISIHNAIDKLNANQVTKEKVNLLFEKMGFDKIFGRKEIMGNINL</sequence>
<evidence type="ECO:0000313" key="1">
    <source>
        <dbReference type="EMBL" id="MBM6826974.1"/>
    </source>
</evidence>